<dbReference type="AlphaFoldDB" id="A0A7S3MFP0"/>
<evidence type="ECO:0000313" key="1">
    <source>
        <dbReference type="EMBL" id="CAE0301876.1"/>
    </source>
</evidence>
<gene>
    <name evidence="1" type="ORF">SELO1098_LOCUS30732</name>
</gene>
<protein>
    <submittedName>
        <fullName evidence="1">Uncharacterized protein</fullName>
    </submittedName>
</protein>
<dbReference type="EMBL" id="HBIC01059920">
    <property type="protein sequence ID" value="CAE0301876.1"/>
    <property type="molecule type" value="Transcribed_RNA"/>
</dbReference>
<name>A0A7S3MFP0_9STRA</name>
<reference evidence="1" key="1">
    <citation type="submission" date="2021-01" db="EMBL/GenBank/DDBJ databases">
        <authorList>
            <person name="Corre E."/>
            <person name="Pelletier E."/>
            <person name="Niang G."/>
            <person name="Scheremetjew M."/>
            <person name="Finn R."/>
            <person name="Kale V."/>
            <person name="Holt S."/>
            <person name="Cochrane G."/>
            <person name="Meng A."/>
            <person name="Brown T."/>
            <person name="Cohen L."/>
        </authorList>
    </citation>
    <scope>NUCLEOTIDE SEQUENCE</scope>
    <source>
        <strain evidence="1">CCAP 955/1</strain>
    </source>
</reference>
<accession>A0A7S3MFP0</accession>
<proteinExistence type="predicted"/>
<organism evidence="1">
    <name type="scientific">Spumella elongata</name>
    <dbReference type="NCBI Taxonomy" id="89044"/>
    <lineage>
        <taxon>Eukaryota</taxon>
        <taxon>Sar</taxon>
        <taxon>Stramenopiles</taxon>
        <taxon>Ochrophyta</taxon>
        <taxon>Chrysophyceae</taxon>
        <taxon>Chromulinales</taxon>
        <taxon>Chromulinaceae</taxon>
        <taxon>Spumella</taxon>
    </lineage>
</organism>
<sequence>MVAVIVTVATAIEEIVPLIVVVDVTVPKIEDVLVAMMTVWTEIVTSAETVTKDVTVTQAETEAEAGIAITIVEETLVTAHAIAITTVLPTETEDETLTAAEVTVTVLETAQDRAIAVRCEAMIVIAIVAELIVAAAVETVGTVIEVTG</sequence>